<dbReference type="PANTHER" id="PTHR43662:SF7">
    <property type="entry name" value="DUF1996 DOMAIN-CONTAINING PROTEIN"/>
    <property type="match status" value="1"/>
</dbReference>
<accession>A0A510NVX7</accession>
<dbReference type="Pfam" id="PF09362">
    <property type="entry name" value="DUF1996"/>
    <property type="match status" value="1"/>
</dbReference>
<feature type="signal peptide" evidence="2">
    <location>
        <begin position="1"/>
        <end position="16"/>
    </location>
</feature>
<evidence type="ECO:0000313" key="5">
    <source>
        <dbReference type="Proteomes" id="UP000053095"/>
    </source>
</evidence>
<sequence length="448" mass="49388">MIYSIILVCMASAVSASNFWRLPCKSRTAAARIDPIMAPGEPNSHLHTVFGSGGFSATVTQADLLHSDCTSCAVTQDRSAYWTPPLMFLFPNGSTTMVHQDGGMLVYYFVYGDDPQPFPRGFRMVAGNQYLRNFTGPVPDPPTSEWSAEDKTQFSLAQKALGFNCLHYDTGSDEDSLYRHTLPDKQFLDENCSDGLRLELMFPSCWNGRDVDSPDHRSHMAYPDLVKDGQCPEGFGTRLISLFYETKYDTQDFRGVDGQFVLATGDPTGCGYHGDFIQGWQPDFLRQAMNECSNPSGEVADCSLFTLQSDQEASACQAPLPEELWHENPFFNRRGLLGDVPIQQGPEQAAPYGVEALGLTNHLPALPSIGVVGTVEDGVARVVDNLVPTPSSTHVESEAKRCDMDVDTVYETVTVQVPATTHSPASAPPALRKRSHGHRDHHNRRQSR</sequence>
<dbReference type="AlphaFoldDB" id="A0A510NVX7"/>
<evidence type="ECO:0000256" key="2">
    <source>
        <dbReference type="SAM" id="SignalP"/>
    </source>
</evidence>
<dbReference type="InterPro" id="IPR018535">
    <property type="entry name" value="DUF1996"/>
</dbReference>
<feature type="compositionally biased region" description="Basic residues" evidence="1">
    <location>
        <begin position="431"/>
        <end position="448"/>
    </location>
</feature>
<gene>
    <name evidence="4" type="ORF">TCE0_018r05479</name>
</gene>
<keyword evidence="5" id="KW-1185">Reference proteome</keyword>
<reference evidence="5" key="1">
    <citation type="journal article" date="2015" name="Genome Announc.">
        <title>Draft genome sequence of Talaromyces cellulolyticus strain Y-94, a source of lignocellulosic biomass-degrading enzymes.</title>
        <authorList>
            <person name="Fujii T."/>
            <person name="Koike H."/>
            <person name="Sawayama S."/>
            <person name="Yano S."/>
            <person name="Inoue H."/>
        </authorList>
    </citation>
    <scope>NUCLEOTIDE SEQUENCE [LARGE SCALE GENOMIC DNA]</scope>
    <source>
        <strain evidence="5">Y-94</strain>
    </source>
</reference>
<proteinExistence type="predicted"/>
<dbReference type="PANTHER" id="PTHR43662">
    <property type="match status" value="1"/>
</dbReference>
<organism evidence="4 5">
    <name type="scientific">Talaromyces pinophilus</name>
    <name type="common">Penicillium pinophilum</name>
    <dbReference type="NCBI Taxonomy" id="128442"/>
    <lineage>
        <taxon>Eukaryota</taxon>
        <taxon>Fungi</taxon>
        <taxon>Dikarya</taxon>
        <taxon>Ascomycota</taxon>
        <taxon>Pezizomycotina</taxon>
        <taxon>Eurotiomycetes</taxon>
        <taxon>Eurotiomycetidae</taxon>
        <taxon>Eurotiales</taxon>
        <taxon>Trichocomaceae</taxon>
        <taxon>Talaromyces</taxon>
        <taxon>Talaromyces sect. Talaromyces</taxon>
    </lineage>
</organism>
<dbReference type="Proteomes" id="UP000053095">
    <property type="component" value="Unassembled WGS sequence"/>
</dbReference>
<feature type="region of interest" description="Disordered" evidence="1">
    <location>
        <begin position="418"/>
        <end position="448"/>
    </location>
</feature>
<protein>
    <recommendedName>
        <fullName evidence="3">DUF1996 domain-containing protein</fullName>
    </recommendedName>
</protein>
<feature type="domain" description="DUF1996" evidence="3">
    <location>
        <begin position="34"/>
        <end position="280"/>
    </location>
</feature>
<keyword evidence="2" id="KW-0732">Signal</keyword>
<evidence type="ECO:0000259" key="3">
    <source>
        <dbReference type="Pfam" id="PF09362"/>
    </source>
</evidence>
<feature type="chain" id="PRO_5022013933" description="DUF1996 domain-containing protein" evidence="2">
    <location>
        <begin position="17"/>
        <end position="448"/>
    </location>
</feature>
<evidence type="ECO:0000256" key="1">
    <source>
        <dbReference type="SAM" id="MobiDB-lite"/>
    </source>
</evidence>
<name>A0A510NVX7_TALPI</name>
<evidence type="ECO:0000313" key="4">
    <source>
        <dbReference type="EMBL" id="GAM36408.1"/>
    </source>
</evidence>
<dbReference type="EMBL" id="DF933814">
    <property type="protein sequence ID" value="GAM36408.1"/>
    <property type="molecule type" value="Genomic_DNA"/>
</dbReference>
<feature type="compositionally biased region" description="Low complexity" evidence="1">
    <location>
        <begin position="418"/>
        <end position="430"/>
    </location>
</feature>